<comment type="caution">
    <text evidence="1">The sequence shown here is derived from an EMBL/GenBank/DDBJ whole genome shotgun (WGS) entry which is preliminary data.</text>
</comment>
<evidence type="ECO:0008006" key="3">
    <source>
        <dbReference type="Google" id="ProtNLM"/>
    </source>
</evidence>
<dbReference type="GO" id="GO:0006508">
    <property type="term" value="P:proteolysis"/>
    <property type="evidence" value="ECO:0007669"/>
    <property type="project" value="InterPro"/>
</dbReference>
<dbReference type="SUPFAM" id="SSF52743">
    <property type="entry name" value="Subtilisin-like"/>
    <property type="match status" value="1"/>
</dbReference>
<keyword evidence="2" id="KW-1185">Reference proteome</keyword>
<dbReference type="EMBL" id="JARKIB010000008">
    <property type="protein sequence ID" value="KAJ7777006.1"/>
    <property type="molecule type" value="Genomic_DNA"/>
</dbReference>
<gene>
    <name evidence="1" type="ORF">B0H16DRAFT_1449153</name>
</gene>
<dbReference type="GO" id="GO:0008240">
    <property type="term" value="F:tripeptidyl-peptidase activity"/>
    <property type="evidence" value="ECO:0007669"/>
    <property type="project" value="TreeGrafter"/>
</dbReference>
<dbReference type="InterPro" id="IPR036852">
    <property type="entry name" value="Peptidase_S8/S53_dom_sf"/>
</dbReference>
<dbReference type="PANTHER" id="PTHR14218:SF10">
    <property type="entry name" value="PEPTIDASE S53 DOMAIN-CONTAINING PROTEIN"/>
    <property type="match status" value="1"/>
</dbReference>
<protein>
    <recommendedName>
        <fullName evidence="3">Peptidase S53 domain-containing protein</fullName>
    </recommendedName>
</protein>
<proteinExistence type="predicted"/>
<evidence type="ECO:0000313" key="2">
    <source>
        <dbReference type="Proteomes" id="UP001215598"/>
    </source>
</evidence>
<reference evidence="1" key="1">
    <citation type="submission" date="2023-03" db="EMBL/GenBank/DDBJ databases">
        <title>Massive genome expansion in bonnet fungi (Mycena s.s.) driven by repeated elements and novel gene families across ecological guilds.</title>
        <authorList>
            <consortium name="Lawrence Berkeley National Laboratory"/>
            <person name="Harder C.B."/>
            <person name="Miyauchi S."/>
            <person name="Viragh M."/>
            <person name="Kuo A."/>
            <person name="Thoen E."/>
            <person name="Andreopoulos B."/>
            <person name="Lu D."/>
            <person name="Skrede I."/>
            <person name="Drula E."/>
            <person name="Henrissat B."/>
            <person name="Morin E."/>
            <person name="Kohler A."/>
            <person name="Barry K."/>
            <person name="LaButti K."/>
            <person name="Morin E."/>
            <person name="Salamov A."/>
            <person name="Lipzen A."/>
            <person name="Mereny Z."/>
            <person name="Hegedus B."/>
            <person name="Baldrian P."/>
            <person name="Stursova M."/>
            <person name="Weitz H."/>
            <person name="Taylor A."/>
            <person name="Grigoriev I.V."/>
            <person name="Nagy L.G."/>
            <person name="Martin F."/>
            <person name="Kauserud H."/>
        </authorList>
    </citation>
    <scope>NUCLEOTIDE SEQUENCE</scope>
    <source>
        <strain evidence="1">CBHHK182m</strain>
    </source>
</reference>
<dbReference type="InterPro" id="IPR050819">
    <property type="entry name" value="Tripeptidyl-peptidase_I"/>
</dbReference>
<dbReference type="GO" id="GO:0004252">
    <property type="term" value="F:serine-type endopeptidase activity"/>
    <property type="evidence" value="ECO:0007669"/>
    <property type="project" value="InterPro"/>
</dbReference>
<accession>A0AAD7K2N0</accession>
<dbReference type="Proteomes" id="UP001215598">
    <property type="component" value="Unassembled WGS sequence"/>
</dbReference>
<name>A0AAD7K2N0_9AGAR</name>
<dbReference type="PANTHER" id="PTHR14218">
    <property type="entry name" value="PROTEASE S8 TRIPEPTIDYL PEPTIDASE I CLN2"/>
    <property type="match status" value="1"/>
</dbReference>
<dbReference type="Gene3D" id="3.40.50.200">
    <property type="entry name" value="Peptidase S8/S53 domain"/>
    <property type="match status" value="2"/>
</dbReference>
<sequence length="310" mass="33157">MAWKLTHTLSVSLPSELIGHVDVVHPTIEFTDPSPRLVSAMSFSLDRRAPSASCNTSNPSGAIAPTCLQLYGIPSKPAAHPSNKLGATFLEEFRPDISPNTTFSLLTLDNGTNPQESGWRLTSTKSEFGSSLAMFEIVRILSIHLIHLIHSKICHGNMALGSRGISVIFSSGDGGTRGNHDSLDVCANNTFSPVFPVDCPSGRGYPNIALQGWNFDIVVEGFTETVAGTSCSAPVLRQSAIKRAGRPTLGFLNPFIYSTGRKAFTGITIGHDSGWVCPASTVAFDAMPGWYALSTCVSPDALCTTYIHLR</sequence>
<organism evidence="1 2">
    <name type="scientific">Mycena metata</name>
    <dbReference type="NCBI Taxonomy" id="1033252"/>
    <lineage>
        <taxon>Eukaryota</taxon>
        <taxon>Fungi</taxon>
        <taxon>Dikarya</taxon>
        <taxon>Basidiomycota</taxon>
        <taxon>Agaricomycotina</taxon>
        <taxon>Agaricomycetes</taxon>
        <taxon>Agaricomycetidae</taxon>
        <taxon>Agaricales</taxon>
        <taxon>Marasmiineae</taxon>
        <taxon>Mycenaceae</taxon>
        <taxon>Mycena</taxon>
    </lineage>
</organism>
<dbReference type="AlphaFoldDB" id="A0AAD7K2N0"/>
<evidence type="ECO:0000313" key="1">
    <source>
        <dbReference type="EMBL" id="KAJ7777006.1"/>
    </source>
</evidence>